<dbReference type="Gene3D" id="1.10.530.10">
    <property type="match status" value="1"/>
</dbReference>
<gene>
    <name evidence="1" type="ORF">SAMN05421553_1378</name>
</gene>
<dbReference type="Proteomes" id="UP000242849">
    <property type="component" value="Unassembled WGS sequence"/>
</dbReference>
<keyword evidence="2" id="KW-1185">Reference proteome</keyword>
<dbReference type="SUPFAM" id="SSF53955">
    <property type="entry name" value="Lysozyme-like"/>
    <property type="match status" value="1"/>
</dbReference>
<organism evidence="1 2">
    <name type="scientific">Pseudomonas anguilliseptica</name>
    <dbReference type="NCBI Taxonomy" id="53406"/>
    <lineage>
        <taxon>Bacteria</taxon>
        <taxon>Pseudomonadati</taxon>
        <taxon>Pseudomonadota</taxon>
        <taxon>Gammaproteobacteria</taxon>
        <taxon>Pseudomonadales</taxon>
        <taxon>Pseudomonadaceae</taxon>
        <taxon>Pseudomonas</taxon>
    </lineage>
</organism>
<sequence length="161" mass="17696">MARITAAQAGGKNVLAFLDMIAWSEGTDNGRQPTLDHGYDVLVGGGLFRGYADHPRQVIDLPKLRIKSTAAGRYQILSRYYDHYREQLRLPDFAPVSQDLIALQLIRECRALDDIKAGRAAEAARKCRSRWASLPGAGYGQHEHKIDDLLAVYVAAGGGMS</sequence>
<dbReference type="HAMAP" id="MF_04109">
    <property type="entry name" value="ENDOLYSIN_LAMBDA"/>
    <property type="match status" value="1"/>
</dbReference>
<accession>A0A1H4V287</accession>
<dbReference type="GO" id="GO:0003796">
    <property type="term" value="F:lysozyme activity"/>
    <property type="evidence" value="ECO:0007669"/>
    <property type="project" value="InterPro"/>
</dbReference>
<evidence type="ECO:0000313" key="1">
    <source>
        <dbReference type="EMBL" id="SEC74910.1"/>
    </source>
</evidence>
<name>A0A1H4V287_PSEAG</name>
<dbReference type="InterPro" id="IPR023346">
    <property type="entry name" value="Lysozyme-like_dom_sf"/>
</dbReference>
<dbReference type="CDD" id="cd00736">
    <property type="entry name" value="lambda_lys-like"/>
    <property type="match status" value="1"/>
</dbReference>
<dbReference type="InterPro" id="IPR034691">
    <property type="entry name" value="Endolysin_lambda_type"/>
</dbReference>
<dbReference type="EMBL" id="FNSC01000001">
    <property type="protein sequence ID" value="SEC74910.1"/>
    <property type="molecule type" value="Genomic_DNA"/>
</dbReference>
<dbReference type="GO" id="GO:0044659">
    <property type="term" value="P:viral release from host cell by cytolysis"/>
    <property type="evidence" value="ECO:0007669"/>
    <property type="project" value="InterPro"/>
</dbReference>
<evidence type="ECO:0000313" key="2">
    <source>
        <dbReference type="Proteomes" id="UP000242849"/>
    </source>
</evidence>
<dbReference type="OrthoDB" id="8660079at2"/>
<reference evidence="2" key="1">
    <citation type="submission" date="2016-10" db="EMBL/GenBank/DDBJ databases">
        <authorList>
            <person name="Varghese N."/>
            <person name="Submissions S."/>
        </authorList>
    </citation>
    <scope>NUCLEOTIDE SEQUENCE [LARGE SCALE GENOMIC DNA]</scope>
    <source>
        <strain evidence="2">DSM 12111</strain>
    </source>
</reference>
<proteinExistence type="inferred from homology"/>
<dbReference type="GO" id="GO:0009253">
    <property type="term" value="P:peptidoglycan catabolic process"/>
    <property type="evidence" value="ECO:0007669"/>
    <property type="project" value="InterPro"/>
</dbReference>
<dbReference type="RefSeq" id="WP_090378342.1">
    <property type="nucleotide sequence ID" value="NZ_CP156749.1"/>
</dbReference>
<dbReference type="AlphaFoldDB" id="A0A1H4V287"/>
<dbReference type="STRING" id="53406.SAMN05421553_1378"/>
<protein>
    <submittedName>
        <fullName evidence="1">Muramidase (Phage lambda lysozyme)</fullName>
    </submittedName>
</protein>